<name>A0ACB8YXA8_CICIN</name>
<comment type="caution">
    <text evidence="1">The sequence shown here is derived from an EMBL/GenBank/DDBJ whole genome shotgun (WGS) entry which is preliminary data.</text>
</comment>
<organism evidence="1 2">
    <name type="scientific">Cichorium intybus</name>
    <name type="common">Chicory</name>
    <dbReference type="NCBI Taxonomy" id="13427"/>
    <lineage>
        <taxon>Eukaryota</taxon>
        <taxon>Viridiplantae</taxon>
        <taxon>Streptophyta</taxon>
        <taxon>Embryophyta</taxon>
        <taxon>Tracheophyta</taxon>
        <taxon>Spermatophyta</taxon>
        <taxon>Magnoliopsida</taxon>
        <taxon>eudicotyledons</taxon>
        <taxon>Gunneridae</taxon>
        <taxon>Pentapetalae</taxon>
        <taxon>asterids</taxon>
        <taxon>campanulids</taxon>
        <taxon>Asterales</taxon>
        <taxon>Asteraceae</taxon>
        <taxon>Cichorioideae</taxon>
        <taxon>Cichorieae</taxon>
        <taxon>Cichoriinae</taxon>
        <taxon>Cichorium</taxon>
    </lineage>
</organism>
<evidence type="ECO:0000313" key="2">
    <source>
        <dbReference type="Proteomes" id="UP001055811"/>
    </source>
</evidence>
<protein>
    <submittedName>
        <fullName evidence="1">Uncharacterized protein</fullName>
    </submittedName>
</protein>
<dbReference type="EMBL" id="CM042017">
    <property type="protein sequence ID" value="KAI3689933.1"/>
    <property type="molecule type" value="Genomic_DNA"/>
</dbReference>
<sequence>MPKSSVQTRLKFILQNRPGVWLYAIFWQASTDTDGCVVLLWADGYFPGTNHNTLFSITDSNDPMFGSNAVSDIQWLITSSAALCFPAGYDIVGQSFSSGSYQWLAGDMELKNYAGKRTEEVRVHGIKSLVCIPTIDGVVELGSCDTVTEDGSLIQLINSVFDPDNYFNINLALLVDECDNANEGFQIQVSEEGQVEMNMKNMKLMSSSDSDPFETGSSSLSTTNVTSTPKKRGRKAKGVVAQSEAMPLGYHVEAERQRREKLNHRFYALRSAVPYVSKMDKASLLADAVTYINELKSRVQTLEEKLGSESSPIRSRNETQMNMDQAQSSGNTNGGEVEVKLLGSQAMIRVQSADLNHPTAKLMDELRRFDLRVQYASVSSVEDLIIQDVIVRVPNGFSTDEDALRLAILEKMLLD</sequence>
<dbReference type="Proteomes" id="UP001055811">
    <property type="component" value="Linkage Group LG09"/>
</dbReference>
<proteinExistence type="predicted"/>
<reference evidence="1 2" key="2">
    <citation type="journal article" date="2022" name="Mol. Ecol. Resour.">
        <title>The genomes of chicory, endive, great burdock and yacon provide insights into Asteraceae paleo-polyploidization history and plant inulin production.</title>
        <authorList>
            <person name="Fan W."/>
            <person name="Wang S."/>
            <person name="Wang H."/>
            <person name="Wang A."/>
            <person name="Jiang F."/>
            <person name="Liu H."/>
            <person name="Zhao H."/>
            <person name="Xu D."/>
            <person name="Zhang Y."/>
        </authorList>
    </citation>
    <scope>NUCLEOTIDE SEQUENCE [LARGE SCALE GENOMIC DNA]</scope>
    <source>
        <strain evidence="2">cv. Punajuju</strain>
        <tissue evidence="1">Leaves</tissue>
    </source>
</reference>
<reference evidence="2" key="1">
    <citation type="journal article" date="2022" name="Mol. Ecol. Resour.">
        <title>The genomes of chicory, endive, great burdock and yacon provide insights into Asteraceae palaeo-polyploidization history and plant inulin production.</title>
        <authorList>
            <person name="Fan W."/>
            <person name="Wang S."/>
            <person name="Wang H."/>
            <person name="Wang A."/>
            <person name="Jiang F."/>
            <person name="Liu H."/>
            <person name="Zhao H."/>
            <person name="Xu D."/>
            <person name="Zhang Y."/>
        </authorList>
    </citation>
    <scope>NUCLEOTIDE SEQUENCE [LARGE SCALE GENOMIC DNA]</scope>
    <source>
        <strain evidence="2">cv. Punajuju</strain>
    </source>
</reference>
<accession>A0ACB8YXA8</accession>
<keyword evidence="2" id="KW-1185">Reference proteome</keyword>
<gene>
    <name evidence="1" type="ORF">L2E82_47904</name>
</gene>
<evidence type="ECO:0000313" key="1">
    <source>
        <dbReference type="EMBL" id="KAI3689933.1"/>
    </source>
</evidence>